<keyword evidence="2" id="KW-1185">Reference proteome</keyword>
<name>A0ABN2LAA4_9MICO</name>
<evidence type="ECO:0000313" key="1">
    <source>
        <dbReference type="EMBL" id="GAA1778759.1"/>
    </source>
</evidence>
<protein>
    <recommendedName>
        <fullName evidence="3">UDP-N-acetylmuramyl pentapeptide phosphotransferase/UDP-N-acetylglucosamine-1-phosphate transferase</fullName>
    </recommendedName>
</protein>
<dbReference type="Proteomes" id="UP001499938">
    <property type="component" value="Unassembled WGS sequence"/>
</dbReference>
<evidence type="ECO:0008006" key="3">
    <source>
        <dbReference type="Google" id="ProtNLM"/>
    </source>
</evidence>
<sequence>MPRLLTGLLGAAGGAVAAAAGTRALRRYPPGGAARWTRTNHAGRPISLLEGPGYVLGSAAGALAAAVVAGEARDAGPALLATTGAGLAGLLDDLAGDSSSKGLKGHLGALRRGQVTTGAIKIGALGVTGLAAAALEDRRAGRVLGLSTLLGAGVIAGSANLGNLLDLRPGRAGKATVLAGILPALRGEPAAAGAVGAALGVLPGDLAGATMLGDTGANAAGALIGSALVARTGVVGRFLTLALLAGLTLASERISFTAVIESTPGLRELDAWGRG</sequence>
<dbReference type="EMBL" id="BAAAPO010000001">
    <property type="protein sequence ID" value="GAA1778759.1"/>
    <property type="molecule type" value="Genomic_DNA"/>
</dbReference>
<accession>A0ABN2LAA4</accession>
<organism evidence="1 2">
    <name type="scientific">Nostocoides veronense</name>
    <dbReference type="NCBI Taxonomy" id="330836"/>
    <lineage>
        <taxon>Bacteria</taxon>
        <taxon>Bacillati</taxon>
        <taxon>Actinomycetota</taxon>
        <taxon>Actinomycetes</taxon>
        <taxon>Micrococcales</taxon>
        <taxon>Intrasporangiaceae</taxon>
        <taxon>Nostocoides</taxon>
    </lineage>
</organism>
<proteinExistence type="predicted"/>
<dbReference type="RefSeq" id="WP_344079520.1">
    <property type="nucleotide sequence ID" value="NZ_BAAAPO010000001.1"/>
</dbReference>
<gene>
    <name evidence="1" type="ORF">GCM10009811_00250</name>
</gene>
<evidence type="ECO:0000313" key="2">
    <source>
        <dbReference type="Proteomes" id="UP001499938"/>
    </source>
</evidence>
<comment type="caution">
    <text evidence="1">The sequence shown here is derived from an EMBL/GenBank/DDBJ whole genome shotgun (WGS) entry which is preliminary data.</text>
</comment>
<reference evidence="1 2" key="1">
    <citation type="journal article" date="2019" name="Int. J. Syst. Evol. Microbiol.">
        <title>The Global Catalogue of Microorganisms (GCM) 10K type strain sequencing project: providing services to taxonomists for standard genome sequencing and annotation.</title>
        <authorList>
            <consortium name="The Broad Institute Genomics Platform"/>
            <consortium name="The Broad Institute Genome Sequencing Center for Infectious Disease"/>
            <person name="Wu L."/>
            <person name="Ma J."/>
        </authorList>
    </citation>
    <scope>NUCLEOTIDE SEQUENCE [LARGE SCALE GENOMIC DNA]</scope>
    <source>
        <strain evidence="1 2">JCM 15592</strain>
    </source>
</reference>